<evidence type="ECO:0000313" key="2">
    <source>
        <dbReference type="Ensembl" id="ENSPNAP00000045652.1"/>
    </source>
</evidence>
<evidence type="ECO:0008006" key="4">
    <source>
        <dbReference type="Google" id="ProtNLM"/>
    </source>
</evidence>
<dbReference type="GO" id="GO:0007283">
    <property type="term" value="P:spermatogenesis"/>
    <property type="evidence" value="ECO:0007669"/>
    <property type="project" value="InterPro"/>
</dbReference>
<evidence type="ECO:0000256" key="1">
    <source>
        <dbReference type="SAM" id="MobiDB-lite"/>
    </source>
</evidence>
<reference evidence="2 3" key="1">
    <citation type="submission" date="2020-10" db="EMBL/GenBank/DDBJ databases">
        <title>Pygocentrus nattereri (red-bellied piranha) genome, fPygNat1, primary haplotype.</title>
        <authorList>
            <person name="Myers G."/>
            <person name="Meyer A."/>
            <person name="Karagic N."/>
            <person name="Pippel M."/>
            <person name="Winkler S."/>
            <person name="Tracey A."/>
            <person name="Wood J."/>
            <person name="Formenti G."/>
            <person name="Howe K."/>
            <person name="Fedrigo O."/>
            <person name="Jarvis E.D."/>
        </authorList>
    </citation>
    <scope>NUCLEOTIDE SEQUENCE [LARGE SCALE GENOMIC DNA]</scope>
</reference>
<proteinExistence type="predicted"/>
<accession>A0AAR2J5M7</accession>
<reference evidence="2" key="2">
    <citation type="submission" date="2025-08" db="UniProtKB">
        <authorList>
            <consortium name="Ensembl"/>
        </authorList>
    </citation>
    <scope>IDENTIFICATION</scope>
</reference>
<evidence type="ECO:0000313" key="3">
    <source>
        <dbReference type="Proteomes" id="UP001501920"/>
    </source>
</evidence>
<protein>
    <recommendedName>
        <fullName evidence="4">Testis development-related protein</fullName>
    </recommendedName>
</protein>
<dbReference type="Pfam" id="PF15683">
    <property type="entry name" value="TDRP"/>
    <property type="match status" value="1"/>
</dbReference>
<gene>
    <name evidence="2" type="primary">C1orf232</name>
</gene>
<feature type="region of interest" description="Disordered" evidence="1">
    <location>
        <begin position="75"/>
        <end position="108"/>
    </location>
</feature>
<dbReference type="Proteomes" id="UP001501920">
    <property type="component" value="Chromosome 24"/>
</dbReference>
<dbReference type="InterPro" id="IPR031399">
    <property type="entry name" value="TDRP"/>
</dbReference>
<dbReference type="Ensembl" id="ENSPNAT00000083640.1">
    <property type="protein sequence ID" value="ENSPNAP00000045652.1"/>
    <property type="gene ID" value="ENSPNAG00000031702.1"/>
</dbReference>
<name>A0AAR2J5M7_PYGNA</name>
<keyword evidence="3" id="KW-1185">Reference proteome</keyword>
<dbReference type="GeneTree" id="ENSGT00530000067301"/>
<reference evidence="2" key="3">
    <citation type="submission" date="2025-09" db="UniProtKB">
        <authorList>
            <consortium name="Ensembl"/>
        </authorList>
    </citation>
    <scope>IDENTIFICATION</scope>
</reference>
<dbReference type="PANTHER" id="PTHR35663:SF3">
    <property type="entry name" value="GENE, 30191-RELATED"/>
    <property type="match status" value="1"/>
</dbReference>
<sequence length="147" mass="15885">MNPLFKAYKSKVMKTFNPDAEEDPAEEVIEAAEEMTPVQQDEGPSTVTQLAKRMQGVGAKGWKSMTALFSKDDEHQLLEAESDSQPAADHPLAVKPEEPPRLNKRGTGFWDSFATKWHQAAAMKQAEAASAAANVAGGEEGVEPGTE</sequence>
<dbReference type="AlphaFoldDB" id="A0AAR2J5M7"/>
<dbReference type="PANTHER" id="PTHR35663">
    <property type="entry name" value="TESTIS DEVELOPMENT-RELATED PROTEIN-RELATED"/>
    <property type="match status" value="1"/>
</dbReference>
<organism evidence="2 3">
    <name type="scientific">Pygocentrus nattereri</name>
    <name type="common">Red-bellied piranha</name>
    <dbReference type="NCBI Taxonomy" id="42514"/>
    <lineage>
        <taxon>Eukaryota</taxon>
        <taxon>Metazoa</taxon>
        <taxon>Chordata</taxon>
        <taxon>Craniata</taxon>
        <taxon>Vertebrata</taxon>
        <taxon>Euteleostomi</taxon>
        <taxon>Actinopterygii</taxon>
        <taxon>Neopterygii</taxon>
        <taxon>Teleostei</taxon>
        <taxon>Ostariophysi</taxon>
        <taxon>Characiformes</taxon>
        <taxon>Characoidei</taxon>
        <taxon>Pygocentrus</taxon>
    </lineage>
</organism>